<feature type="compositionally biased region" description="Polar residues" evidence="3">
    <location>
        <begin position="77"/>
        <end position="105"/>
    </location>
</feature>
<dbReference type="EMBL" id="CP144522">
    <property type="protein sequence ID" value="WWC69190.1"/>
    <property type="molecule type" value="Genomic_DNA"/>
</dbReference>
<reference evidence="5" key="2">
    <citation type="submission" date="2024-02" db="EMBL/GenBank/DDBJ databases">
        <title>Comparative genomics of Cryptococcus and Kwoniella reveals pathogenesis evolution and contrasting modes of karyotype evolution via chromosome fusion or intercentromeric recombination.</title>
        <authorList>
            <person name="Coelho M.A."/>
            <person name="David-Palma M."/>
            <person name="Shea T."/>
            <person name="Bowers K."/>
            <person name="McGinley-Smith S."/>
            <person name="Mohammad A.W."/>
            <person name="Gnirke A."/>
            <person name="Yurkov A.M."/>
            <person name="Nowrousian M."/>
            <person name="Sun S."/>
            <person name="Cuomo C.A."/>
            <person name="Heitman J."/>
        </authorList>
    </citation>
    <scope>NUCLEOTIDE SEQUENCE</scope>
    <source>
        <strain evidence="5">CBS 10737</strain>
    </source>
</reference>
<dbReference type="Gene3D" id="3.30.420.10">
    <property type="entry name" value="Ribonuclease H-like superfamily/Ribonuclease H"/>
    <property type="match status" value="1"/>
</dbReference>
<protein>
    <recommendedName>
        <fullName evidence="4">3'-5' exonuclease domain-containing protein</fullName>
    </recommendedName>
</protein>
<dbReference type="Proteomes" id="UP000094020">
    <property type="component" value="Chromosome 4"/>
</dbReference>
<dbReference type="RefSeq" id="XP_019013796.2">
    <property type="nucleotide sequence ID" value="XM_019153635.2"/>
</dbReference>
<evidence type="ECO:0000313" key="5">
    <source>
        <dbReference type="EMBL" id="WWC69190.1"/>
    </source>
</evidence>
<dbReference type="PANTHER" id="PTHR13620">
    <property type="entry name" value="3-5 EXONUCLEASE"/>
    <property type="match status" value="1"/>
</dbReference>
<dbReference type="AlphaFoldDB" id="A0AAJ8L4U4"/>
<feature type="region of interest" description="Disordered" evidence="3">
    <location>
        <begin position="77"/>
        <end position="110"/>
    </location>
</feature>
<dbReference type="GO" id="GO:0003676">
    <property type="term" value="F:nucleic acid binding"/>
    <property type="evidence" value="ECO:0007669"/>
    <property type="project" value="InterPro"/>
</dbReference>
<dbReference type="GO" id="GO:0006139">
    <property type="term" value="P:nucleobase-containing compound metabolic process"/>
    <property type="evidence" value="ECO:0007669"/>
    <property type="project" value="InterPro"/>
</dbReference>
<gene>
    <name evidence="5" type="ORF">I206_103126</name>
</gene>
<keyword evidence="2" id="KW-0378">Hydrolase</keyword>
<keyword evidence="6" id="KW-1185">Reference proteome</keyword>
<dbReference type="PANTHER" id="PTHR13620:SF104">
    <property type="entry name" value="EXONUCLEASE 3'-5' DOMAIN-CONTAINING PROTEIN 2"/>
    <property type="match status" value="1"/>
</dbReference>
<organism evidence="5 6">
    <name type="scientific">Kwoniella pini CBS 10737</name>
    <dbReference type="NCBI Taxonomy" id="1296096"/>
    <lineage>
        <taxon>Eukaryota</taxon>
        <taxon>Fungi</taxon>
        <taxon>Dikarya</taxon>
        <taxon>Basidiomycota</taxon>
        <taxon>Agaricomycotina</taxon>
        <taxon>Tremellomycetes</taxon>
        <taxon>Tremellales</taxon>
        <taxon>Cryptococcaceae</taxon>
        <taxon>Kwoniella</taxon>
    </lineage>
</organism>
<dbReference type="InterPro" id="IPR012337">
    <property type="entry name" value="RNaseH-like_sf"/>
</dbReference>
<keyword evidence="1" id="KW-0540">Nuclease</keyword>
<evidence type="ECO:0000313" key="6">
    <source>
        <dbReference type="Proteomes" id="UP000094020"/>
    </source>
</evidence>
<feature type="compositionally biased region" description="Polar residues" evidence="3">
    <location>
        <begin position="199"/>
        <end position="208"/>
    </location>
</feature>
<dbReference type="KEGG" id="kpin:30170239"/>
<feature type="compositionally biased region" description="Low complexity" evidence="3">
    <location>
        <begin position="154"/>
        <end position="173"/>
    </location>
</feature>
<evidence type="ECO:0000259" key="4">
    <source>
        <dbReference type="Pfam" id="PF01612"/>
    </source>
</evidence>
<dbReference type="GO" id="GO:0008408">
    <property type="term" value="F:3'-5' exonuclease activity"/>
    <property type="evidence" value="ECO:0007669"/>
    <property type="project" value="InterPro"/>
</dbReference>
<dbReference type="CDD" id="cd06141">
    <property type="entry name" value="WRN_exo"/>
    <property type="match status" value="1"/>
</dbReference>
<dbReference type="InterPro" id="IPR036397">
    <property type="entry name" value="RNaseH_sf"/>
</dbReference>
<evidence type="ECO:0000256" key="1">
    <source>
        <dbReference type="ARBA" id="ARBA00022722"/>
    </source>
</evidence>
<evidence type="ECO:0000256" key="3">
    <source>
        <dbReference type="SAM" id="MobiDB-lite"/>
    </source>
</evidence>
<dbReference type="InterPro" id="IPR002562">
    <property type="entry name" value="3'-5'_exonuclease_dom"/>
</dbReference>
<sequence>MSQTHIRRFTRSLVNFSLINSKNELRYYSNIFGFRSWSMGKPSFCSRLSSSAIASSSLLLLPQSSILSRREYNVKSTVKESASNESNMSTINPNTMSSVDQQSQMKGKGKAKLDDLNLELGIGIWEGQAIFTKEPLSLRRHIQTTPTSKSQLNTSASGSGSIASPISISSASPTPSPKSIPRPRAVPHFTSPLPRTTPIPASQGSGSPSIKLEMKDKPIHPFFSSSRTAPPTNKPRYTAHYTSTEASSTQSSQSRNYSQNSQSDSGIQSQNSSRSPSSLNNRRELDVLAEELGKLNFVPKALKPKSISSINKQNTLVSSSSTRMINGRSKDVPQEDGMKGLPYFHYGQYSPAPQVVYTSSTEEANDLLSCLKGNVLGFDLEWPPAGVYKMTRPDGSTWEKKIGMTWDPIKKEYIFGQGRTALMQFCDDKLIVLIHLGESMDIPNKAIEILRSPSIYKMGVQVNGDGRKLLRDFPQHFPSTPPELSLHGLLELSALARGVDPINTGPGSGLISLATLCRTYLGKQLDKDKDVRRGDWFSVLDQKQKDYAANDVYSSLQIYKKLRVMAEENNVTVDLDRYLKKVGSFPTTTSGGAALNTYYGARQIQLGEKIVDVPEGVKPPAPAQLSALSEYLKSRTIEDIAEERGIKIGTVEGYICQALQTLGTEFLDIDDRKRLWDEIPKATYTWKKYSILYRVLKDEFSNVSSNDETDKPEI</sequence>
<proteinExistence type="predicted"/>
<dbReference type="GO" id="GO:0005737">
    <property type="term" value="C:cytoplasm"/>
    <property type="evidence" value="ECO:0007669"/>
    <property type="project" value="TreeGrafter"/>
</dbReference>
<accession>A0AAJ8L4U4</accession>
<dbReference type="Pfam" id="PF01612">
    <property type="entry name" value="DNA_pol_A_exo1"/>
    <property type="match status" value="1"/>
</dbReference>
<feature type="compositionally biased region" description="Polar residues" evidence="3">
    <location>
        <begin position="144"/>
        <end position="153"/>
    </location>
</feature>
<feature type="compositionally biased region" description="Low complexity" evidence="3">
    <location>
        <begin position="242"/>
        <end position="280"/>
    </location>
</feature>
<dbReference type="GeneID" id="30170239"/>
<reference evidence="5" key="1">
    <citation type="submission" date="2013-07" db="EMBL/GenBank/DDBJ databases">
        <authorList>
            <consortium name="The Broad Institute Genome Sequencing Platform"/>
            <person name="Cuomo C."/>
            <person name="Litvintseva A."/>
            <person name="Chen Y."/>
            <person name="Heitman J."/>
            <person name="Sun S."/>
            <person name="Springer D."/>
            <person name="Dromer F."/>
            <person name="Young S.K."/>
            <person name="Zeng Q."/>
            <person name="Gargeya S."/>
            <person name="Fitzgerald M."/>
            <person name="Abouelleil A."/>
            <person name="Alvarado L."/>
            <person name="Berlin A.M."/>
            <person name="Chapman S.B."/>
            <person name="Dewar J."/>
            <person name="Goldberg J."/>
            <person name="Griggs A."/>
            <person name="Gujja S."/>
            <person name="Hansen M."/>
            <person name="Howarth C."/>
            <person name="Imamovic A."/>
            <person name="Larimer J."/>
            <person name="McCowan C."/>
            <person name="Murphy C."/>
            <person name="Pearson M."/>
            <person name="Priest M."/>
            <person name="Roberts A."/>
            <person name="Saif S."/>
            <person name="Shea T."/>
            <person name="Sykes S."/>
            <person name="Wortman J."/>
            <person name="Nusbaum C."/>
            <person name="Birren B."/>
        </authorList>
    </citation>
    <scope>NUCLEOTIDE SEQUENCE</scope>
    <source>
        <strain evidence="5">CBS 10737</strain>
    </source>
</reference>
<feature type="domain" description="3'-5' exonuclease" evidence="4">
    <location>
        <begin position="417"/>
        <end position="565"/>
    </location>
</feature>
<evidence type="ECO:0000256" key="2">
    <source>
        <dbReference type="ARBA" id="ARBA00022801"/>
    </source>
</evidence>
<dbReference type="InterPro" id="IPR051132">
    <property type="entry name" value="3-5_Exonuclease_domain"/>
</dbReference>
<dbReference type="SUPFAM" id="SSF53098">
    <property type="entry name" value="Ribonuclease H-like"/>
    <property type="match status" value="1"/>
</dbReference>
<feature type="region of interest" description="Disordered" evidence="3">
    <location>
        <begin position="144"/>
        <end position="280"/>
    </location>
</feature>
<name>A0AAJ8L4U4_9TREE</name>
<dbReference type="GO" id="GO:0005634">
    <property type="term" value="C:nucleus"/>
    <property type="evidence" value="ECO:0007669"/>
    <property type="project" value="TreeGrafter"/>
</dbReference>